<protein>
    <submittedName>
        <fullName evidence="3">Uncharacterized protein</fullName>
    </submittedName>
</protein>
<keyword evidence="4" id="KW-1185">Reference proteome</keyword>
<gene>
    <name evidence="3" type="ORF">Tco_0679733</name>
</gene>
<dbReference type="EMBL" id="BQNB010009558">
    <property type="protein sequence ID" value="GJS65169.1"/>
    <property type="molecule type" value="Genomic_DNA"/>
</dbReference>
<dbReference type="InterPro" id="IPR047242">
    <property type="entry name" value="CDC5L/Cef1"/>
</dbReference>
<keyword evidence="2" id="KW-0539">Nucleus</keyword>
<accession>A0ABQ4XIN3</accession>
<evidence type="ECO:0000313" key="4">
    <source>
        <dbReference type="Proteomes" id="UP001151760"/>
    </source>
</evidence>
<organism evidence="3 4">
    <name type="scientific">Tanacetum coccineum</name>
    <dbReference type="NCBI Taxonomy" id="301880"/>
    <lineage>
        <taxon>Eukaryota</taxon>
        <taxon>Viridiplantae</taxon>
        <taxon>Streptophyta</taxon>
        <taxon>Embryophyta</taxon>
        <taxon>Tracheophyta</taxon>
        <taxon>Spermatophyta</taxon>
        <taxon>Magnoliopsida</taxon>
        <taxon>eudicotyledons</taxon>
        <taxon>Gunneridae</taxon>
        <taxon>Pentapetalae</taxon>
        <taxon>asterids</taxon>
        <taxon>campanulids</taxon>
        <taxon>Asterales</taxon>
        <taxon>Asteraceae</taxon>
        <taxon>Asteroideae</taxon>
        <taxon>Anthemideae</taxon>
        <taxon>Anthemidinae</taxon>
        <taxon>Tanacetum</taxon>
    </lineage>
</organism>
<proteinExistence type="predicted"/>
<dbReference type="PANTHER" id="PTHR45885:SF1">
    <property type="entry name" value="CELL DIVISION CYCLE 5-LIKE PROTEIN"/>
    <property type="match status" value="1"/>
</dbReference>
<reference evidence="3" key="2">
    <citation type="submission" date="2022-01" db="EMBL/GenBank/DDBJ databases">
        <authorList>
            <person name="Yamashiro T."/>
            <person name="Shiraishi A."/>
            <person name="Satake H."/>
            <person name="Nakayama K."/>
        </authorList>
    </citation>
    <scope>NUCLEOTIDE SEQUENCE</scope>
</reference>
<evidence type="ECO:0000256" key="1">
    <source>
        <dbReference type="ARBA" id="ARBA00023125"/>
    </source>
</evidence>
<evidence type="ECO:0000313" key="3">
    <source>
        <dbReference type="EMBL" id="GJS65169.1"/>
    </source>
</evidence>
<comment type="caution">
    <text evidence="3">The sequence shown here is derived from an EMBL/GenBank/DDBJ whole genome shotgun (WGS) entry which is preliminary data.</text>
</comment>
<dbReference type="Proteomes" id="UP001151760">
    <property type="component" value="Unassembled WGS sequence"/>
</dbReference>
<keyword evidence="1" id="KW-0238">DNA-binding</keyword>
<sequence length="107" mass="12435">MESMIMSNSPVDDVKPRGRKSRWNVYMSDRIAQTCLNDVMYFPTYDVYGLSSNAGNMEKLTALQNEFDAVKKRMDDGTKKALRSEQKIKLLTNRYKMRAAKIWSQVE</sequence>
<dbReference type="PANTHER" id="PTHR45885">
    <property type="entry name" value="CELL DIVISION CYCLE 5-LIKE PROTEIN"/>
    <property type="match status" value="1"/>
</dbReference>
<reference evidence="3" key="1">
    <citation type="journal article" date="2022" name="Int. J. Mol. Sci.">
        <title>Draft Genome of Tanacetum Coccineum: Genomic Comparison of Closely Related Tanacetum-Family Plants.</title>
        <authorList>
            <person name="Yamashiro T."/>
            <person name="Shiraishi A."/>
            <person name="Nakayama K."/>
            <person name="Satake H."/>
        </authorList>
    </citation>
    <scope>NUCLEOTIDE SEQUENCE</scope>
</reference>
<name>A0ABQ4XIN3_9ASTR</name>
<evidence type="ECO:0000256" key="2">
    <source>
        <dbReference type="ARBA" id="ARBA00023242"/>
    </source>
</evidence>